<evidence type="ECO:0000256" key="8">
    <source>
        <dbReference type="ARBA" id="ARBA00023196"/>
    </source>
</evidence>
<accession>A0A955J227</accession>
<gene>
    <name evidence="10" type="ORF">KC980_03350</name>
</gene>
<protein>
    <submittedName>
        <fullName evidence="10">F0F1 ATP synthase subunit gamma</fullName>
    </submittedName>
</protein>
<evidence type="ECO:0000256" key="5">
    <source>
        <dbReference type="ARBA" id="ARBA00022781"/>
    </source>
</evidence>
<evidence type="ECO:0000256" key="3">
    <source>
        <dbReference type="ARBA" id="ARBA00007681"/>
    </source>
</evidence>
<evidence type="ECO:0000256" key="7">
    <source>
        <dbReference type="ARBA" id="ARBA00023136"/>
    </source>
</evidence>
<comment type="similarity">
    <text evidence="3">Belongs to the ATPase gamma chain family.</text>
</comment>
<evidence type="ECO:0000313" key="11">
    <source>
        <dbReference type="Proteomes" id="UP000740557"/>
    </source>
</evidence>
<keyword evidence="6" id="KW-0406">Ion transport</keyword>
<keyword evidence="4" id="KW-0813">Transport</keyword>
<name>A0A955J227_UNCKA</name>
<keyword evidence="9" id="KW-0066">ATP synthesis</keyword>
<keyword evidence="8" id="KW-0139">CF(1)</keyword>
<dbReference type="AlphaFoldDB" id="A0A955J227"/>
<keyword evidence="7" id="KW-0472">Membrane</keyword>
<dbReference type="EMBL" id="JAGQNX010000101">
    <property type="protein sequence ID" value="MCA9308523.1"/>
    <property type="molecule type" value="Genomic_DNA"/>
</dbReference>
<dbReference type="SUPFAM" id="SSF52943">
    <property type="entry name" value="ATP synthase (F1-ATPase), gamma subunit"/>
    <property type="match status" value="1"/>
</dbReference>
<comment type="caution">
    <text evidence="10">The sequence shown here is derived from an EMBL/GenBank/DDBJ whole genome shotgun (WGS) entry which is preliminary data.</text>
</comment>
<evidence type="ECO:0000256" key="6">
    <source>
        <dbReference type="ARBA" id="ARBA00023065"/>
    </source>
</evidence>
<keyword evidence="5" id="KW-0375">Hydrogen ion transport</keyword>
<sequence length="281" mass="32106">MSRKKELQEEYIGLISLRNLVQTYQEIAAMRMQKAKNSVLSSRDYIEELELVYNKVRHAHSSEISNDVADYNHIIILLSSNTMLYGGLISKIHTEFLNFVSENLNADLLLIGHVGEKLVYTSQLMGRRVYTMDLPDHVIDTEDLAKIVSKISTYEKITVFHGKYKSIMSQVVVTSNIGILESLKKEYTQEGAIRVQYIFEPSLKEVLKYFEDQLVTAIMEQVVNESNLSKFAARMVSLDSSVVNISSRINNVKFSVQRVKHMEFNKQQVNSLSGIKLWGAN</sequence>
<evidence type="ECO:0000313" key="10">
    <source>
        <dbReference type="EMBL" id="MCA9308523.1"/>
    </source>
</evidence>
<evidence type="ECO:0000256" key="9">
    <source>
        <dbReference type="ARBA" id="ARBA00023310"/>
    </source>
</evidence>
<dbReference type="Gene3D" id="3.40.1380.10">
    <property type="match status" value="1"/>
</dbReference>
<comment type="subcellular location">
    <subcellularLocation>
        <location evidence="2">Membrane</location>
        <topology evidence="2">Peripheral membrane protein</topology>
    </subcellularLocation>
</comment>
<dbReference type="Pfam" id="PF00231">
    <property type="entry name" value="ATP-synt"/>
    <property type="match status" value="1"/>
</dbReference>
<dbReference type="InterPro" id="IPR000131">
    <property type="entry name" value="ATP_synth_F1_gsu"/>
</dbReference>
<dbReference type="GO" id="GO:0046933">
    <property type="term" value="F:proton-transporting ATP synthase activity, rotational mechanism"/>
    <property type="evidence" value="ECO:0007669"/>
    <property type="project" value="InterPro"/>
</dbReference>
<evidence type="ECO:0000256" key="1">
    <source>
        <dbReference type="ARBA" id="ARBA00003456"/>
    </source>
</evidence>
<evidence type="ECO:0000256" key="4">
    <source>
        <dbReference type="ARBA" id="ARBA00022448"/>
    </source>
</evidence>
<proteinExistence type="inferred from homology"/>
<reference evidence="10" key="1">
    <citation type="submission" date="2020-04" db="EMBL/GenBank/DDBJ databases">
        <authorList>
            <person name="Zhang T."/>
        </authorList>
    </citation>
    <scope>NUCLEOTIDE SEQUENCE</scope>
    <source>
        <strain evidence="10">HKST-UBA79</strain>
    </source>
</reference>
<comment type="function">
    <text evidence="1">Produces ATP from ADP in the presence of a proton gradient across the membrane. The gamma chain is believed to be important in regulating ATPase activity and the flow of protons through the CF(0) complex.</text>
</comment>
<dbReference type="InterPro" id="IPR035968">
    <property type="entry name" value="ATP_synth_F1_ATPase_gsu"/>
</dbReference>
<dbReference type="Proteomes" id="UP000740557">
    <property type="component" value="Unassembled WGS sequence"/>
</dbReference>
<dbReference type="GO" id="GO:0045259">
    <property type="term" value="C:proton-transporting ATP synthase complex"/>
    <property type="evidence" value="ECO:0007669"/>
    <property type="project" value="UniProtKB-KW"/>
</dbReference>
<organism evidence="10 11">
    <name type="scientific">candidate division WWE3 bacterium</name>
    <dbReference type="NCBI Taxonomy" id="2053526"/>
    <lineage>
        <taxon>Bacteria</taxon>
        <taxon>Katanobacteria</taxon>
    </lineage>
</organism>
<evidence type="ECO:0000256" key="2">
    <source>
        <dbReference type="ARBA" id="ARBA00004170"/>
    </source>
</evidence>
<reference evidence="10" key="2">
    <citation type="journal article" date="2021" name="Microbiome">
        <title>Successional dynamics and alternative stable states in a saline activated sludge microbial community over 9 years.</title>
        <authorList>
            <person name="Wang Y."/>
            <person name="Ye J."/>
            <person name="Ju F."/>
            <person name="Liu L."/>
            <person name="Boyd J.A."/>
            <person name="Deng Y."/>
            <person name="Parks D.H."/>
            <person name="Jiang X."/>
            <person name="Yin X."/>
            <person name="Woodcroft B.J."/>
            <person name="Tyson G.W."/>
            <person name="Hugenholtz P."/>
            <person name="Polz M.F."/>
            <person name="Zhang T."/>
        </authorList>
    </citation>
    <scope>NUCLEOTIDE SEQUENCE</scope>
    <source>
        <strain evidence="10">HKST-UBA79</strain>
    </source>
</reference>